<dbReference type="InterPro" id="IPR006630">
    <property type="entry name" value="La_HTH"/>
</dbReference>
<feature type="domain" description="HTH La-type RNA-binding" evidence="5">
    <location>
        <begin position="1"/>
        <end position="69"/>
    </location>
</feature>
<name>A0AAD7UAK7_9STRA</name>
<dbReference type="InterPro" id="IPR012677">
    <property type="entry name" value="Nucleotide-bd_a/b_plait_sf"/>
</dbReference>
<dbReference type="GO" id="GO:0003723">
    <property type="term" value="F:RNA binding"/>
    <property type="evidence" value="ECO:0007669"/>
    <property type="project" value="UniProtKB-UniRule"/>
</dbReference>
<keyword evidence="7" id="KW-1185">Reference proteome</keyword>
<evidence type="ECO:0000259" key="4">
    <source>
        <dbReference type="PROSITE" id="PS50102"/>
    </source>
</evidence>
<evidence type="ECO:0008006" key="8">
    <source>
        <dbReference type="Google" id="ProtNLM"/>
    </source>
</evidence>
<dbReference type="Pfam" id="PF00076">
    <property type="entry name" value="RRM_1"/>
    <property type="match status" value="1"/>
</dbReference>
<accession>A0AAD7UAK7</accession>
<comment type="caution">
    <text evidence="6">The sequence shown here is derived from an EMBL/GenBank/DDBJ whole genome shotgun (WGS) entry which is preliminary data.</text>
</comment>
<protein>
    <recommendedName>
        <fullName evidence="8">RRM domain-containing protein</fullName>
    </recommendedName>
</protein>
<dbReference type="InterPro" id="IPR000504">
    <property type="entry name" value="RRM_dom"/>
</dbReference>
<evidence type="ECO:0000259" key="5">
    <source>
        <dbReference type="PROSITE" id="PS50961"/>
    </source>
</evidence>
<dbReference type="PROSITE" id="PS50961">
    <property type="entry name" value="HTH_LA"/>
    <property type="match status" value="1"/>
</dbReference>
<evidence type="ECO:0000256" key="3">
    <source>
        <dbReference type="SAM" id="MobiDB-lite"/>
    </source>
</evidence>
<dbReference type="EMBL" id="JAQMWT010000526">
    <property type="protein sequence ID" value="KAJ8600199.1"/>
    <property type="molecule type" value="Genomic_DNA"/>
</dbReference>
<evidence type="ECO:0000256" key="1">
    <source>
        <dbReference type="ARBA" id="ARBA00022884"/>
    </source>
</evidence>
<evidence type="ECO:0000256" key="2">
    <source>
        <dbReference type="PROSITE-ProRule" id="PRU00332"/>
    </source>
</evidence>
<dbReference type="Gene3D" id="3.30.70.330">
    <property type="match status" value="1"/>
</dbReference>
<proteinExistence type="predicted"/>
<dbReference type="Proteomes" id="UP001230188">
    <property type="component" value="Unassembled WGS sequence"/>
</dbReference>
<gene>
    <name evidence="6" type="ORF">CTAYLR_001991</name>
</gene>
<feature type="domain" description="RRM" evidence="4">
    <location>
        <begin position="73"/>
        <end position="145"/>
    </location>
</feature>
<keyword evidence="1 2" id="KW-0694">RNA-binding</keyword>
<dbReference type="PROSITE" id="PS50102">
    <property type="entry name" value="RRM"/>
    <property type="match status" value="1"/>
</dbReference>
<dbReference type="SUPFAM" id="SSF54928">
    <property type="entry name" value="RNA-binding domain, RBD"/>
    <property type="match status" value="1"/>
</dbReference>
<reference evidence="6" key="1">
    <citation type="submission" date="2023-01" db="EMBL/GenBank/DDBJ databases">
        <title>Metagenome sequencing of chrysophaentin producing Chrysophaeum taylorii.</title>
        <authorList>
            <person name="Davison J."/>
            <person name="Bewley C."/>
        </authorList>
    </citation>
    <scope>NUCLEOTIDE SEQUENCE</scope>
    <source>
        <strain evidence="6">NIES-1699</strain>
    </source>
</reference>
<dbReference type="SMART" id="SM00360">
    <property type="entry name" value="RRM"/>
    <property type="match status" value="1"/>
</dbReference>
<dbReference type="AlphaFoldDB" id="A0AAD7UAK7"/>
<evidence type="ECO:0000313" key="7">
    <source>
        <dbReference type="Proteomes" id="UP001230188"/>
    </source>
</evidence>
<evidence type="ECO:0000313" key="6">
    <source>
        <dbReference type="EMBL" id="KAJ8600199.1"/>
    </source>
</evidence>
<organism evidence="6 7">
    <name type="scientific">Chrysophaeum taylorii</name>
    <dbReference type="NCBI Taxonomy" id="2483200"/>
    <lineage>
        <taxon>Eukaryota</taxon>
        <taxon>Sar</taxon>
        <taxon>Stramenopiles</taxon>
        <taxon>Ochrophyta</taxon>
        <taxon>Pelagophyceae</taxon>
        <taxon>Pelagomonadales</taxon>
        <taxon>Pelagomonadaceae</taxon>
        <taxon>Chrysophaeum</taxon>
    </lineage>
</organism>
<feature type="region of interest" description="Disordered" evidence="3">
    <location>
        <begin position="168"/>
        <end position="205"/>
    </location>
</feature>
<sequence length="205" mass="22691">MRSLVGDEEDLTGWCNLTDILRFRRAADLVVSEDNAIDAATRCLAGSTLVEVADGKIRRRTPVAVEDSTLGFRTVYVEPIGNANLDAVRAVFERVGKVDLVRIPKRGDQYRPFAFVEYADQDAARQACATFDGASLFDNVVSRVITRFEWAALRTRWNDLLNNPIASTRRASKTTRKTNSNDSAGVARCHKRPRLAAPAPSPQPI</sequence>
<dbReference type="InterPro" id="IPR035979">
    <property type="entry name" value="RBD_domain_sf"/>
</dbReference>